<keyword evidence="1" id="KW-0472">Membrane</keyword>
<evidence type="ECO:0000256" key="1">
    <source>
        <dbReference type="SAM" id="Phobius"/>
    </source>
</evidence>
<evidence type="ECO:0000313" key="2">
    <source>
        <dbReference type="EMBL" id="XDK33598.1"/>
    </source>
</evidence>
<protein>
    <recommendedName>
        <fullName evidence="3">DUF998 domain-containing protein</fullName>
    </recommendedName>
</protein>
<feature type="transmembrane region" description="Helical" evidence="1">
    <location>
        <begin position="185"/>
        <end position="208"/>
    </location>
</feature>
<feature type="transmembrane region" description="Helical" evidence="1">
    <location>
        <begin position="134"/>
        <end position="152"/>
    </location>
</feature>
<dbReference type="RefSeq" id="WP_368654276.1">
    <property type="nucleotide sequence ID" value="NZ_CP162599.1"/>
</dbReference>
<keyword evidence="1" id="KW-1133">Transmembrane helix</keyword>
<keyword evidence="1" id="KW-0812">Transmembrane</keyword>
<organism evidence="2">
    <name type="scientific">Ornithinibacillus sp. 4-3</name>
    <dbReference type="NCBI Taxonomy" id="3231488"/>
    <lineage>
        <taxon>Bacteria</taxon>
        <taxon>Bacillati</taxon>
        <taxon>Bacillota</taxon>
        <taxon>Bacilli</taxon>
        <taxon>Bacillales</taxon>
        <taxon>Bacillaceae</taxon>
        <taxon>Ornithinibacillus</taxon>
    </lineage>
</organism>
<name>A0AB39HUZ9_9BACI</name>
<feature type="transmembrane region" description="Helical" evidence="1">
    <location>
        <begin position="6"/>
        <end position="27"/>
    </location>
</feature>
<feature type="transmembrane region" description="Helical" evidence="1">
    <location>
        <begin position="80"/>
        <end position="97"/>
    </location>
</feature>
<gene>
    <name evidence="2" type="ORF">AB4Y30_04370</name>
</gene>
<feature type="transmembrane region" description="Helical" evidence="1">
    <location>
        <begin position="159"/>
        <end position="179"/>
    </location>
</feature>
<accession>A0AB39HUZ9</accession>
<dbReference type="AlphaFoldDB" id="A0AB39HUZ9"/>
<evidence type="ECO:0008006" key="3">
    <source>
        <dbReference type="Google" id="ProtNLM"/>
    </source>
</evidence>
<reference evidence="2" key="1">
    <citation type="submission" date="2024-07" db="EMBL/GenBank/DDBJ databases">
        <title>Halotolerant mesophilic bacterium Ornithinibacillus sp. 4-3, sp. nov., isolated from soil.</title>
        <authorList>
            <person name="Sidarenka A.V."/>
            <person name="Guliayeva D.E."/>
            <person name="Leanovich S.I."/>
            <person name="Hileuskaya K.S."/>
            <person name="Akhremchuk A.E."/>
            <person name="Sikolenko M.A."/>
            <person name="Valentovich L.N."/>
        </authorList>
    </citation>
    <scope>NUCLEOTIDE SEQUENCE</scope>
    <source>
        <strain evidence="2">4-3</strain>
    </source>
</reference>
<dbReference type="EMBL" id="CP162599">
    <property type="protein sequence ID" value="XDK33598.1"/>
    <property type="molecule type" value="Genomic_DNA"/>
</dbReference>
<feature type="transmembrane region" description="Helical" evidence="1">
    <location>
        <begin position="39"/>
        <end position="60"/>
    </location>
</feature>
<sequence>MIIVSKALAIGMIVLSLAIGLIFFYVFSDFSKLEKKKYMEILTSQLINLVIFIWVGKILLHLPLFIQDPLAVLAYPGNSGAFYLAVLFTGGLVLYQWIRKKLDILLFAEACTHVFLVALFFYEFMQFMIEDNMYSLGYLILSVILLILLFLLRERIPIFWLLTSILIILSLGILVLNLIYPFVAIFGYLIEIWFIIVFFIGCLSILILNERKRKS</sequence>
<proteinExistence type="predicted"/>
<feature type="transmembrane region" description="Helical" evidence="1">
    <location>
        <begin position="104"/>
        <end position="122"/>
    </location>
</feature>